<keyword evidence="5" id="KW-0732">Signal</keyword>
<dbReference type="GO" id="GO:0005777">
    <property type="term" value="C:peroxisome"/>
    <property type="evidence" value="ECO:0007669"/>
    <property type="project" value="UniProtKB-SubCell"/>
</dbReference>
<gene>
    <name evidence="7" type="ORF">DDE83_000636</name>
</gene>
<evidence type="ECO:0000256" key="5">
    <source>
        <dbReference type="SAM" id="SignalP"/>
    </source>
</evidence>
<evidence type="ECO:0000256" key="2">
    <source>
        <dbReference type="ARBA" id="ARBA00005668"/>
    </source>
</evidence>
<dbReference type="InterPro" id="IPR029058">
    <property type="entry name" value="AB_hydrolase_fold"/>
</dbReference>
<dbReference type="PANTHER" id="PTHR43798">
    <property type="entry name" value="MONOACYLGLYCEROL LIPASE"/>
    <property type="match status" value="1"/>
</dbReference>
<keyword evidence="3" id="KW-0843">Virulence</keyword>
<dbReference type="SUPFAM" id="SSF53474">
    <property type="entry name" value="alpha/beta-Hydrolases"/>
    <property type="match status" value="1"/>
</dbReference>
<evidence type="ECO:0000256" key="1">
    <source>
        <dbReference type="ARBA" id="ARBA00004275"/>
    </source>
</evidence>
<evidence type="ECO:0000256" key="4">
    <source>
        <dbReference type="ARBA" id="ARBA00023140"/>
    </source>
</evidence>
<dbReference type="InterPro" id="IPR000639">
    <property type="entry name" value="Epox_hydrolase-like"/>
</dbReference>
<reference evidence="8" key="1">
    <citation type="submission" date="2018-05" db="EMBL/GenBank/DDBJ databases">
        <title>Draft genome sequence of Stemphylium lycopersici strain CIDEFI 213.</title>
        <authorList>
            <person name="Medina R."/>
            <person name="Franco M.E.E."/>
            <person name="Lucentini C.G."/>
            <person name="Saparrat M.C.N."/>
            <person name="Balatti P.A."/>
        </authorList>
    </citation>
    <scope>NUCLEOTIDE SEQUENCE [LARGE SCALE GENOMIC DNA]</scope>
    <source>
        <strain evidence="8">CIDEFI 213</strain>
    </source>
</reference>
<feature type="domain" description="AB hydrolase-1" evidence="6">
    <location>
        <begin position="77"/>
        <end position="187"/>
    </location>
</feature>
<dbReference type="STRING" id="183478.A0A364NG28"/>
<dbReference type="PRINTS" id="PR00412">
    <property type="entry name" value="EPOXHYDRLASE"/>
</dbReference>
<dbReference type="Pfam" id="PF00561">
    <property type="entry name" value="Abhydrolase_1"/>
    <property type="match status" value="1"/>
</dbReference>
<sequence>MLFKFKALFLAYSFTLASGAVLRSRTENSTCRFNVDLETTDIANTSYVRMIKNVRLPTSGRTYRYAINAPLEKEKPYLLFLHGFPESSYSWINQIEYFTRHGYGIIAPDLLGTGGTDKPAELEAYSLKTMSSEIAQLLDCEGIKKVVAVSHDLGSFFLSRFHTYQSDYLSALAILDVGYIAPGVDFNQTYVEAYNNITQAGLGYPILGYWPYHNEPDAHVLMDANLDSLYTLLYTSNSTTWIENFNEPGGLENWLAADRRAAYGNEYITNSTREQWKAITRAQGGLEAPLKWYKSFMQGVNSADEEKNRALSGMIEQPSLFIAADRDTVGVPAQQLIGMLPFAPAMQIRSVDSGHFVHIERADRVNEVLSEFLQSL</sequence>
<keyword evidence="7" id="KW-0378">Hydrolase</keyword>
<dbReference type="Gene3D" id="3.40.50.1820">
    <property type="entry name" value="alpha/beta hydrolase"/>
    <property type="match status" value="1"/>
</dbReference>
<comment type="subcellular location">
    <subcellularLocation>
        <location evidence="1">Peroxisome</location>
    </subcellularLocation>
</comment>
<name>A0A364NG28_STELY</name>
<comment type="similarity">
    <text evidence="2">Belongs to the AB hydrolase superfamily. AKT2 hydrolase family.</text>
</comment>
<accession>A0A364NG28</accession>
<comment type="caution">
    <text evidence="7">The sequence shown here is derived from an EMBL/GenBank/DDBJ whole genome shotgun (WGS) entry which is preliminary data.</text>
</comment>
<keyword evidence="4" id="KW-0576">Peroxisome</keyword>
<dbReference type="AlphaFoldDB" id="A0A364NG28"/>
<evidence type="ECO:0000259" key="6">
    <source>
        <dbReference type="Pfam" id="PF00561"/>
    </source>
</evidence>
<organism evidence="7 8">
    <name type="scientific">Stemphylium lycopersici</name>
    <name type="common">Tomato gray leaf spot disease fungus</name>
    <name type="synonym">Thyrospora lycopersici</name>
    <dbReference type="NCBI Taxonomy" id="183478"/>
    <lineage>
        <taxon>Eukaryota</taxon>
        <taxon>Fungi</taxon>
        <taxon>Dikarya</taxon>
        <taxon>Ascomycota</taxon>
        <taxon>Pezizomycotina</taxon>
        <taxon>Dothideomycetes</taxon>
        <taxon>Pleosporomycetidae</taxon>
        <taxon>Pleosporales</taxon>
        <taxon>Pleosporineae</taxon>
        <taxon>Pleosporaceae</taxon>
        <taxon>Stemphylium</taxon>
    </lineage>
</organism>
<evidence type="ECO:0000313" key="8">
    <source>
        <dbReference type="Proteomes" id="UP000249619"/>
    </source>
</evidence>
<dbReference type="GO" id="GO:0016020">
    <property type="term" value="C:membrane"/>
    <property type="evidence" value="ECO:0007669"/>
    <property type="project" value="TreeGrafter"/>
</dbReference>
<dbReference type="GO" id="GO:0046464">
    <property type="term" value="P:acylglycerol catabolic process"/>
    <property type="evidence" value="ECO:0007669"/>
    <property type="project" value="TreeGrafter"/>
</dbReference>
<keyword evidence="8" id="KW-1185">Reference proteome</keyword>
<feature type="chain" id="PRO_5016627471" evidence="5">
    <location>
        <begin position="20"/>
        <end position="376"/>
    </location>
</feature>
<evidence type="ECO:0000256" key="3">
    <source>
        <dbReference type="ARBA" id="ARBA00023026"/>
    </source>
</evidence>
<dbReference type="PANTHER" id="PTHR43798:SF33">
    <property type="entry name" value="HYDROLASE, PUTATIVE (AFU_ORTHOLOGUE AFUA_2G14860)-RELATED"/>
    <property type="match status" value="1"/>
</dbReference>
<protein>
    <submittedName>
        <fullName evidence="7">Alpha/beta-hydrolase</fullName>
    </submittedName>
</protein>
<feature type="signal peptide" evidence="5">
    <location>
        <begin position="1"/>
        <end position="19"/>
    </location>
</feature>
<dbReference type="Proteomes" id="UP000249619">
    <property type="component" value="Unassembled WGS sequence"/>
</dbReference>
<proteinExistence type="inferred from homology"/>
<dbReference type="GO" id="GO:0047372">
    <property type="term" value="F:monoacylglycerol lipase activity"/>
    <property type="evidence" value="ECO:0007669"/>
    <property type="project" value="TreeGrafter"/>
</dbReference>
<dbReference type="InterPro" id="IPR050266">
    <property type="entry name" value="AB_hydrolase_sf"/>
</dbReference>
<dbReference type="InterPro" id="IPR000073">
    <property type="entry name" value="AB_hydrolase_1"/>
</dbReference>
<evidence type="ECO:0000313" key="7">
    <source>
        <dbReference type="EMBL" id="RAR16061.1"/>
    </source>
</evidence>
<dbReference type="EMBL" id="QGDH01000006">
    <property type="protein sequence ID" value="RAR16061.1"/>
    <property type="molecule type" value="Genomic_DNA"/>
</dbReference>